<protein>
    <recommendedName>
        <fullName evidence="4">Trehalase</fullName>
        <ecNumber evidence="3">3.2.1.28</ecNumber>
    </recommendedName>
    <alternativeName>
        <fullName evidence="8">Alpha,alpha-trehalase</fullName>
    </alternativeName>
    <alternativeName>
        <fullName evidence="9">Alpha,alpha-trehalose glucohydrolase</fullName>
    </alternativeName>
</protein>
<reference evidence="15" key="1">
    <citation type="submission" date="2021-08" db="EMBL/GenBank/DDBJ databases">
        <title>Genome of a novel bacterium of the phylum Verrucomicrobia, Oleiharenicola sp. KSB-15.</title>
        <authorList>
            <person name="Chung J.-H."/>
            <person name="Ahn J.-H."/>
            <person name="Yoon Y."/>
            <person name="Kim D.-Y."/>
            <person name="An S.-H."/>
            <person name="Park I."/>
            <person name="Yeon J."/>
        </authorList>
    </citation>
    <scope>NUCLEOTIDE SEQUENCE</scope>
    <source>
        <strain evidence="15">KSB-15</strain>
    </source>
</reference>
<sequence length="626" mass="70529">MKLESYGFIGDTHTGALVGLNGSIDWLCLPRFDAPACFAALLGTEENGCWRIAPADQEATSKHRYRQDTMILETEFETKEGVVRVVDCMPPRGNFREVVRLVEGVKGEVAMEMKLIIRTDYGRTVPWVRHGDGGLLAIAGPDALVLRASVRTQGEGLTTVARFKVKAGERQTLVLSWHRSHETSPDPIDALRAVEHTEYFWREWAARCTYRGEWREQVVRSLLTLKALTYKLTGGIVAALTTSLPEEIGGVRNWDYRYCWLRDATFSLYSFMEAGYTEEASAWGDWLLRAVAGDPSQLQIMYGAAGERMLTEVELKHLAGYENSRPVRLGNAASEQFQLDVYGEVVDAMHLARNVGIRMGGDAWKLQRHLIDFVVRHWAEPDEGIWEIRGPRRHFTHSKVMAWVAMDRAVKAVEEYGFEGDLELWRDVRQRIFDDVCAKGFSEKHGAFTQYYGSDRLDASVLMIPLVGFLPATDPRVQGTVEAIQKHLMRDGLVYRYHPDASGDVDGLPPGEGAFLPCSFWLVDCLCLLDRRGEARKLFCHLMSLSNEIGLLAEEYNPHLKRMVGNFPQAFSHVGLVNSAQNLSEDFRPAEHRSAQTEEERDRQKPATAEASTGDESAAPGRRMEQ</sequence>
<evidence type="ECO:0000256" key="4">
    <source>
        <dbReference type="ARBA" id="ARBA00019905"/>
    </source>
</evidence>
<evidence type="ECO:0000256" key="7">
    <source>
        <dbReference type="ARBA" id="ARBA00023295"/>
    </source>
</evidence>
<dbReference type="EC" id="3.2.1.28" evidence="3"/>
<evidence type="ECO:0000259" key="13">
    <source>
        <dbReference type="Pfam" id="PF00723"/>
    </source>
</evidence>
<comment type="catalytic activity">
    <reaction evidence="1">
        <text>alpha,alpha-trehalose + H2O = alpha-D-glucose + beta-D-glucose</text>
        <dbReference type="Rhea" id="RHEA:32675"/>
        <dbReference type="ChEBI" id="CHEBI:15377"/>
        <dbReference type="ChEBI" id="CHEBI:15903"/>
        <dbReference type="ChEBI" id="CHEBI:16551"/>
        <dbReference type="ChEBI" id="CHEBI:17925"/>
        <dbReference type="EC" id="3.2.1.28"/>
    </reaction>
</comment>
<dbReference type="Gene3D" id="1.50.10.10">
    <property type="match status" value="1"/>
</dbReference>
<dbReference type="EMBL" id="CP080507">
    <property type="protein sequence ID" value="QYM79597.1"/>
    <property type="molecule type" value="Genomic_DNA"/>
</dbReference>
<evidence type="ECO:0000256" key="8">
    <source>
        <dbReference type="ARBA" id="ARBA00030473"/>
    </source>
</evidence>
<dbReference type="PANTHER" id="PTHR31616">
    <property type="entry name" value="TREHALASE"/>
    <property type="match status" value="1"/>
</dbReference>
<keyword evidence="7" id="KW-0326">Glycosidase</keyword>
<feature type="domain" description="Trehalase-like N-terminal" evidence="14">
    <location>
        <begin position="3"/>
        <end position="176"/>
    </location>
</feature>
<organism evidence="15 16">
    <name type="scientific">Horticoccus luteus</name>
    <dbReference type="NCBI Taxonomy" id="2862869"/>
    <lineage>
        <taxon>Bacteria</taxon>
        <taxon>Pseudomonadati</taxon>
        <taxon>Verrucomicrobiota</taxon>
        <taxon>Opitutia</taxon>
        <taxon>Opitutales</taxon>
        <taxon>Opitutaceae</taxon>
        <taxon>Horticoccus</taxon>
    </lineage>
</organism>
<dbReference type="InterPro" id="IPR008928">
    <property type="entry name" value="6-hairpin_glycosidase_sf"/>
</dbReference>
<evidence type="ECO:0000256" key="1">
    <source>
        <dbReference type="ARBA" id="ARBA00001576"/>
    </source>
</evidence>
<evidence type="ECO:0000256" key="12">
    <source>
        <dbReference type="SAM" id="MobiDB-lite"/>
    </source>
</evidence>
<name>A0A8F9XGT8_9BACT</name>
<proteinExistence type="inferred from homology"/>
<accession>A0A8F9XGT8</accession>
<keyword evidence="6" id="KW-0119">Carbohydrate metabolism</keyword>
<feature type="domain" description="GH15-like" evidence="13">
    <location>
        <begin position="215"/>
        <end position="580"/>
    </location>
</feature>
<evidence type="ECO:0000313" key="15">
    <source>
        <dbReference type="EMBL" id="QYM79597.1"/>
    </source>
</evidence>
<evidence type="ECO:0000256" key="6">
    <source>
        <dbReference type="ARBA" id="ARBA00023277"/>
    </source>
</evidence>
<dbReference type="InterPro" id="IPR012341">
    <property type="entry name" value="6hp_glycosidase-like_sf"/>
</dbReference>
<dbReference type="InterPro" id="IPR045582">
    <property type="entry name" value="Trehalase-like_N"/>
</dbReference>
<gene>
    <name evidence="15" type="ORF">K0B96_02980</name>
</gene>
<dbReference type="SUPFAM" id="SSF48208">
    <property type="entry name" value="Six-hairpin glycosidases"/>
    <property type="match status" value="1"/>
</dbReference>
<comment type="cofactor">
    <cofactor evidence="10">
        <name>phosphate</name>
        <dbReference type="ChEBI" id="CHEBI:43474"/>
    </cofactor>
</comment>
<evidence type="ECO:0000313" key="16">
    <source>
        <dbReference type="Proteomes" id="UP000825051"/>
    </source>
</evidence>
<feature type="compositionally biased region" description="Basic and acidic residues" evidence="12">
    <location>
        <begin position="585"/>
        <end position="605"/>
    </location>
</feature>
<evidence type="ECO:0000256" key="3">
    <source>
        <dbReference type="ARBA" id="ARBA00012757"/>
    </source>
</evidence>
<dbReference type="Pfam" id="PF00723">
    <property type="entry name" value="Glyco_hydro_15"/>
    <property type="match status" value="1"/>
</dbReference>
<evidence type="ECO:0000256" key="10">
    <source>
        <dbReference type="ARBA" id="ARBA00053030"/>
    </source>
</evidence>
<evidence type="ECO:0000256" key="11">
    <source>
        <dbReference type="ARBA" id="ARBA00060615"/>
    </source>
</evidence>
<dbReference type="FunFam" id="1.50.10.10:FF:000005">
    <property type="entry name" value="Glycosyl hydrolase, glucoamylase"/>
    <property type="match status" value="1"/>
</dbReference>
<comment type="similarity">
    <text evidence="2">Belongs to the glycosyl hydrolase 15 family.</text>
</comment>
<keyword evidence="5 15" id="KW-0378">Hydrolase</keyword>
<dbReference type="Pfam" id="PF19291">
    <property type="entry name" value="TREH_N"/>
    <property type="match status" value="1"/>
</dbReference>
<evidence type="ECO:0000259" key="14">
    <source>
        <dbReference type="Pfam" id="PF19291"/>
    </source>
</evidence>
<dbReference type="PANTHER" id="PTHR31616:SF0">
    <property type="entry name" value="GLUCAN 1,4-ALPHA-GLUCOSIDASE"/>
    <property type="match status" value="1"/>
</dbReference>
<dbReference type="InterPro" id="IPR011613">
    <property type="entry name" value="GH15-like"/>
</dbReference>
<dbReference type="AlphaFoldDB" id="A0A8F9XGT8"/>
<dbReference type="GO" id="GO:0004555">
    <property type="term" value="F:alpha,alpha-trehalase activity"/>
    <property type="evidence" value="ECO:0007669"/>
    <property type="project" value="UniProtKB-EC"/>
</dbReference>
<dbReference type="GO" id="GO:0005993">
    <property type="term" value="P:trehalose catabolic process"/>
    <property type="evidence" value="ECO:0007669"/>
    <property type="project" value="UniProtKB-ARBA"/>
</dbReference>
<dbReference type="KEGG" id="ole:K0B96_02980"/>
<evidence type="ECO:0000256" key="2">
    <source>
        <dbReference type="ARBA" id="ARBA00006188"/>
    </source>
</evidence>
<keyword evidence="16" id="KW-1185">Reference proteome</keyword>
<feature type="region of interest" description="Disordered" evidence="12">
    <location>
        <begin position="582"/>
        <end position="626"/>
    </location>
</feature>
<evidence type="ECO:0000256" key="9">
    <source>
        <dbReference type="ARBA" id="ARBA00031637"/>
    </source>
</evidence>
<dbReference type="RefSeq" id="WP_220163681.1">
    <property type="nucleotide sequence ID" value="NZ_CP080507.1"/>
</dbReference>
<dbReference type="Proteomes" id="UP000825051">
    <property type="component" value="Chromosome"/>
</dbReference>
<evidence type="ECO:0000256" key="5">
    <source>
        <dbReference type="ARBA" id="ARBA00022801"/>
    </source>
</evidence>
<comment type="pathway">
    <text evidence="11">Glycan degradation; trehalose degradation; D-glucose from alpha,alpha-trehalose: step 1/1.</text>
</comment>